<feature type="compositionally biased region" description="Basic and acidic residues" evidence="1">
    <location>
        <begin position="247"/>
        <end position="268"/>
    </location>
</feature>
<feature type="region of interest" description="Disordered" evidence="1">
    <location>
        <begin position="136"/>
        <end position="170"/>
    </location>
</feature>
<feature type="region of interest" description="Disordered" evidence="1">
    <location>
        <begin position="212"/>
        <end position="344"/>
    </location>
</feature>
<evidence type="ECO:0000313" key="2">
    <source>
        <dbReference type="EMBL" id="OJD29943.1"/>
    </source>
</evidence>
<comment type="caution">
    <text evidence="2">The sequence shown here is derived from an EMBL/GenBank/DDBJ whole genome shotgun (WGS) entry which is preliminary data.</text>
</comment>
<feature type="region of interest" description="Disordered" evidence="1">
    <location>
        <begin position="41"/>
        <end position="98"/>
    </location>
</feature>
<feature type="compositionally biased region" description="Low complexity" evidence="1">
    <location>
        <begin position="333"/>
        <end position="344"/>
    </location>
</feature>
<dbReference type="GeneID" id="31018705"/>
<proteinExistence type="predicted"/>
<evidence type="ECO:0000256" key="1">
    <source>
        <dbReference type="SAM" id="MobiDB-lite"/>
    </source>
</evidence>
<gene>
    <name evidence="2" type="ORF">BKCO1_6900025</name>
</gene>
<protein>
    <submittedName>
        <fullName evidence="2">Uncharacterized protein</fullName>
    </submittedName>
</protein>
<dbReference type="AlphaFoldDB" id="A0A1J9RN71"/>
<evidence type="ECO:0000313" key="3">
    <source>
        <dbReference type="Proteomes" id="UP000183809"/>
    </source>
</evidence>
<feature type="compositionally biased region" description="Low complexity" evidence="1">
    <location>
        <begin position="150"/>
        <end position="164"/>
    </location>
</feature>
<dbReference type="EMBL" id="MNUE01000069">
    <property type="protein sequence ID" value="OJD29943.1"/>
    <property type="molecule type" value="Genomic_DNA"/>
</dbReference>
<organism evidence="2 3">
    <name type="scientific">Diplodia corticola</name>
    <dbReference type="NCBI Taxonomy" id="236234"/>
    <lineage>
        <taxon>Eukaryota</taxon>
        <taxon>Fungi</taxon>
        <taxon>Dikarya</taxon>
        <taxon>Ascomycota</taxon>
        <taxon>Pezizomycotina</taxon>
        <taxon>Dothideomycetes</taxon>
        <taxon>Dothideomycetes incertae sedis</taxon>
        <taxon>Botryosphaeriales</taxon>
        <taxon>Botryosphaeriaceae</taxon>
        <taxon>Diplodia</taxon>
    </lineage>
</organism>
<accession>A0A1J9RN71</accession>
<reference evidence="2 3" key="1">
    <citation type="submission" date="2016-10" db="EMBL/GenBank/DDBJ databases">
        <title>Proteomics and genomics reveal pathogen-plant mechanisms compatible with a hemibiotrophic lifestyle of Diplodia corticola.</title>
        <authorList>
            <person name="Fernandes I."/>
            <person name="De Jonge R."/>
            <person name="Van De Peer Y."/>
            <person name="Devreese B."/>
            <person name="Alves A."/>
            <person name="Esteves A.C."/>
        </authorList>
    </citation>
    <scope>NUCLEOTIDE SEQUENCE [LARGE SCALE GENOMIC DNA]</scope>
    <source>
        <strain evidence="2 3">CBS 112549</strain>
    </source>
</reference>
<keyword evidence="3" id="KW-1185">Reference proteome</keyword>
<feature type="compositionally biased region" description="Polar residues" evidence="1">
    <location>
        <begin position="48"/>
        <end position="60"/>
    </location>
</feature>
<dbReference type="Proteomes" id="UP000183809">
    <property type="component" value="Unassembled WGS sequence"/>
</dbReference>
<sequence length="425" mass="46726">MANSIFSPKRKSAAMADGEAQNESSDQLLIKDELCSDCHRDPLGSLSFGRQHTPTHNPPSCTLPHDTMHSPINSPGSPILGSLDASPPPPSARITSTAKLTALRAAAATKHGTAKATASASIQPNTHLGPLDQRSQIAQRASHVEKPSTRRPTPLPTTASTPSSKQPCALNASTSEIWAPLSSESQGDSADWYAWQPRHYTDPSRDQIHKRLKTAGQKSVAQSDELDELPENEMTKVTNGIGGQAVPRKEYEDQRGHHHEQHERHDQGDAQIAPQQQQQQRREDHGNPKSNQEQQRRTQVRVDQTPPARQLTQEQQQRPAPARHHVTEEESRTTPAPAYHTAPPQLQTLSGAVPSSQNSLDVQKLMTWSLDRELLPRVRKVTHTVTTVVYDFEPTSTGFGATIETVEGGTVRRQREGNNAVRDWG</sequence>
<name>A0A1J9RN71_9PEZI</name>
<dbReference type="RefSeq" id="XP_020126203.1">
    <property type="nucleotide sequence ID" value="XM_020278444.1"/>
</dbReference>
<feature type="region of interest" description="Disordered" evidence="1">
    <location>
        <begin position="1"/>
        <end position="26"/>
    </location>
</feature>